<evidence type="ECO:0000256" key="1">
    <source>
        <dbReference type="ARBA" id="ARBA00004141"/>
    </source>
</evidence>
<dbReference type="Proteomes" id="UP000030013">
    <property type="component" value="Unassembled WGS sequence"/>
</dbReference>
<dbReference type="InterPro" id="IPR017475">
    <property type="entry name" value="EPS_sugar_tfrase"/>
</dbReference>
<evidence type="ECO:0000256" key="6">
    <source>
        <dbReference type="ARBA" id="ARBA00023136"/>
    </source>
</evidence>
<evidence type="ECO:0000256" key="4">
    <source>
        <dbReference type="ARBA" id="ARBA00022692"/>
    </source>
</evidence>
<dbReference type="eggNOG" id="COG2148">
    <property type="taxonomic scope" value="Bacteria"/>
</dbReference>
<protein>
    <submittedName>
        <fullName evidence="9">Polyprenyl glycosylphosphotransferase</fullName>
    </submittedName>
</protein>
<feature type="domain" description="Bacterial sugar transferase" evidence="8">
    <location>
        <begin position="268"/>
        <end position="457"/>
    </location>
</feature>
<proteinExistence type="inferred from homology"/>
<name>A0A0A0JYX2_9MICO</name>
<keyword evidence="10" id="KW-1185">Reference proteome</keyword>
<keyword evidence="3 9" id="KW-0808">Transferase</keyword>
<keyword evidence="5 7" id="KW-1133">Transmembrane helix</keyword>
<evidence type="ECO:0000256" key="3">
    <source>
        <dbReference type="ARBA" id="ARBA00022679"/>
    </source>
</evidence>
<dbReference type="InterPro" id="IPR003362">
    <property type="entry name" value="Bact_transf"/>
</dbReference>
<evidence type="ECO:0000313" key="9">
    <source>
        <dbReference type="EMBL" id="KGN41924.1"/>
    </source>
</evidence>
<feature type="transmembrane region" description="Helical" evidence="7">
    <location>
        <begin position="42"/>
        <end position="61"/>
    </location>
</feature>
<dbReference type="GO" id="GO:0016020">
    <property type="term" value="C:membrane"/>
    <property type="evidence" value="ECO:0007669"/>
    <property type="project" value="UniProtKB-SubCell"/>
</dbReference>
<dbReference type="STRING" id="1385519.N801_03500"/>
<accession>A0A0A0JYX2</accession>
<evidence type="ECO:0000313" key="10">
    <source>
        <dbReference type="Proteomes" id="UP000030013"/>
    </source>
</evidence>
<feature type="transmembrane region" description="Helical" evidence="7">
    <location>
        <begin position="99"/>
        <end position="119"/>
    </location>
</feature>
<dbReference type="NCBIfam" id="TIGR03025">
    <property type="entry name" value="EPS_sugtrans"/>
    <property type="match status" value="1"/>
</dbReference>
<comment type="subcellular location">
    <subcellularLocation>
        <location evidence="1">Membrane</location>
        <topology evidence="1">Multi-pass membrane protein</topology>
    </subcellularLocation>
</comment>
<reference evidence="9 10" key="1">
    <citation type="submission" date="2013-08" db="EMBL/GenBank/DDBJ databases">
        <title>The genome sequence of Knoellia aerolata.</title>
        <authorList>
            <person name="Zhu W."/>
            <person name="Wang G."/>
        </authorList>
    </citation>
    <scope>NUCLEOTIDE SEQUENCE [LARGE SCALE GENOMIC DNA]</scope>
    <source>
        <strain evidence="9 10">DSM 18566</strain>
    </source>
</reference>
<comment type="caution">
    <text evidence="9">The sequence shown here is derived from an EMBL/GenBank/DDBJ whole genome shotgun (WGS) entry which is preliminary data.</text>
</comment>
<organism evidence="9 10">
    <name type="scientific">Knoellia aerolata DSM 18566</name>
    <dbReference type="NCBI Taxonomy" id="1385519"/>
    <lineage>
        <taxon>Bacteria</taxon>
        <taxon>Bacillati</taxon>
        <taxon>Actinomycetota</taxon>
        <taxon>Actinomycetes</taxon>
        <taxon>Micrococcales</taxon>
        <taxon>Intrasporangiaceae</taxon>
        <taxon>Knoellia</taxon>
    </lineage>
</organism>
<dbReference type="Gene3D" id="3.40.50.720">
    <property type="entry name" value="NAD(P)-binding Rossmann-like Domain"/>
    <property type="match status" value="1"/>
</dbReference>
<feature type="transmembrane region" description="Helical" evidence="7">
    <location>
        <begin position="270"/>
        <end position="294"/>
    </location>
</feature>
<dbReference type="PANTHER" id="PTHR30576">
    <property type="entry name" value="COLANIC BIOSYNTHESIS UDP-GLUCOSE LIPID CARRIER TRANSFERASE"/>
    <property type="match status" value="1"/>
</dbReference>
<dbReference type="Pfam" id="PF02397">
    <property type="entry name" value="Bac_transf"/>
    <property type="match status" value="1"/>
</dbReference>
<sequence length="463" mass="50309">MAAFALDAAIVVLCTVLAAWGRSEWRVFTTPTDADIRFGLAAMPIVALWLTSLAVSGAYAPDVFGAGSGEYKSVLRATTYAAGFVGIGCYLARYPLPRGFFFLLFTVGTTALLVTRYAARQVLHRLREHGHLQQRVVIAGAASQVDEIAKVLQRERWLGYTVLGAVLPPSEAQSSTPGGLPVLGATPRTAEIVNTFAPHAVLFAGGAVSSAREMRRAAWELEESGVQVLLAPSLTDVASDRVRPRPAAGLPLIELEGPASHYVSHVLKRAFDLVAGGLLLVLFAPVFAVVALAVRLDDGGPVFFAQERVGKGGRAFRMLKFRSMVCDAEAAVDHVAEHNRHGSDHVLFKAERDPRVTRIGRTLRRLSLDELPQLVNVLRGDMSLVGPRPPLQSEVDKYETDVHRRLVVRPGMTGLWQVSGRSNLSWEDSVRLDLYYVDNWSLTQDLLILARTAIAVVSARGAY</sequence>
<evidence type="ECO:0000256" key="7">
    <source>
        <dbReference type="SAM" id="Phobius"/>
    </source>
</evidence>
<comment type="similarity">
    <text evidence="2">Belongs to the bacterial sugar transferase family.</text>
</comment>
<dbReference type="AlphaFoldDB" id="A0A0A0JYX2"/>
<keyword evidence="4 7" id="KW-0812">Transmembrane</keyword>
<evidence type="ECO:0000259" key="8">
    <source>
        <dbReference type="Pfam" id="PF02397"/>
    </source>
</evidence>
<dbReference type="GO" id="GO:0016780">
    <property type="term" value="F:phosphotransferase activity, for other substituted phosphate groups"/>
    <property type="evidence" value="ECO:0007669"/>
    <property type="project" value="TreeGrafter"/>
</dbReference>
<evidence type="ECO:0000256" key="2">
    <source>
        <dbReference type="ARBA" id="ARBA00006464"/>
    </source>
</evidence>
<evidence type="ECO:0000256" key="5">
    <source>
        <dbReference type="ARBA" id="ARBA00022989"/>
    </source>
</evidence>
<keyword evidence="6 7" id="KW-0472">Membrane</keyword>
<gene>
    <name evidence="9" type="ORF">N801_03500</name>
</gene>
<dbReference type="EMBL" id="AVPL01000010">
    <property type="protein sequence ID" value="KGN41924.1"/>
    <property type="molecule type" value="Genomic_DNA"/>
</dbReference>
<dbReference type="Pfam" id="PF13727">
    <property type="entry name" value="CoA_binding_3"/>
    <property type="match status" value="1"/>
</dbReference>
<dbReference type="PANTHER" id="PTHR30576:SF10">
    <property type="entry name" value="SLL5057 PROTEIN"/>
    <property type="match status" value="1"/>
</dbReference>